<dbReference type="AlphaFoldDB" id="A0A285I2A0"/>
<gene>
    <name evidence="3" type="ORF">SAMN06265827_12920</name>
</gene>
<keyword evidence="4" id="KW-1185">Reference proteome</keyword>
<feature type="transmembrane region" description="Helical" evidence="2">
    <location>
        <begin position="6"/>
        <end position="27"/>
    </location>
</feature>
<feature type="transmembrane region" description="Helical" evidence="2">
    <location>
        <begin position="169"/>
        <end position="189"/>
    </location>
</feature>
<evidence type="ECO:0000313" key="3">
    <source>
        <dbReference type="EMBL" id="SNY42023.1"/>
    </source>
</evidence>
<dbReference type="NCBIfam" id="NF033915">
    <property type="entry name" value="antiphage_ZorA_2"/>
    <property type="match status" value="1"/>
</dbReference>
<accession>A0A285I2A0</accession>
<keyword evidence="2" id="KW-1133">Transmembrane helix</keyword>
<evidence type="ECO:0000256" key="2">
    <source>
        <dbReference type="SAM" id="Phobius"/>
    </source>
</evidence>
<keyword evidence="1" id="KW-0175">Coiled coil</keyword>
<reference evidence="4" key="1">
    <citation type="submission" date="2017-09" db="EMBL/GenBank/DDBJ databases">
        <authorList>
            <person name="Varghese N."/>
            <person name="Submissions S."/>
        </authorList>
    </citation>
    <scope>NUCLEOTIDE SEQUENCE [LARGE SCALE GENOMIC DNA]</scope>
    <source>
        <strain evidence="4">MSL47</strain>
    </source>
</reference>
<name>A0A285I2A0_9FIRM</name>
<evidence type="ECO:0008006" key="5">
    <source>
        <dbReference type="Google" id="ProtNLM"/>
    </source>
</evidence>
<dbReference type="RefSeq" id="WP_097019083.1">
    <property type="nucleotide sequence ID" value="NZ_OBDZ01000029.1"/>
</dbReference>
<evidence type="ECO:0000256" key="1">
    <source>
        <dbReference type="SAM" id="Coils"/>
    </source>
</evidence>
<proteinExistence type="predicted"/>
<organism evidence="3 4">
    <name type="scientific">Orenia metallireducens</name>
    <dbReference type="NCBI Taxonomy" id="1413210"/>
    <lineage>
        <taxon>Bacteria</taxon>
        <taxon>Bacillati</taxon>
        <taxon>Bacillota</taxon>
        <taxon>Clostridia</taxon>
        <taxon>Halanaerobiales</taxon>
        <taxon>Halobacteroidaceae</taxon>
        <taxon>Orenia</taxon>
    </lineage>
</organism>
<feature type="transmembrane region" description="Helical" evidence="2">
    <location>
        <begin position="70"/>
        <end position="88"/>
    </location>
</feature>
<keyword evidence="2" id="KW-0812">Transmembrane</keyword>
<feature type="coiled-coil region" evidence="1">
    <location>
        <begin position="93"/>
        <end position="120"/>
    </location>
</feature>
<dbReference type="EMBL" id="OBDZ01000029">
    <property type="protein sequence ID" value="SNY42023.1"/>
    <property type="molecule type" value="Genomic_DNA"/>
</dbReference>
<evidence type="ECO:0000313" key="4">
    <source>
        <dbReference type="Proteomes" id="UP000219573"/>
    </source>
</evidence>
<dbReference type="Proteomes" id="UP000219573">
    <property type="component" value="Unassembled WGS sequence"/>
</dbReference>
<sequence length="698" mass="79541">MELLLSLLLLGSIIFIIIGLINPRLSLWWKDEEDRVRNSVLRFYGASLVISLILILIISNQSEANSVEKIVTIFKILIVGFAIISFFGTNKKLWKVNSEIKKLKREVSNSENNIVNINKIFNESSNVLKEDWKNYYNIVNSKANPNKILDTNYYLGVNKLVNKYSNRTLANAIPGLLTGIGILGTFLGLVKGLDGLDNIADVDLIKQQITVLISGMRVAFTSSLYAIGFSLLWTLLDKVLISHTKRKIEELNDELHRVLPIRIESNLLDEIVDNQREHINTTKEFVSDTLIPELVNGLQEAVEQSIAPSIQSMNSNIESFVDESAASREDMVNSIESAMNDNLVPHIAQMRNIMDDLAGFSMDKQAESIDKMVNKFLSTFNEAFDHQFEALRDTLEDVIEWQKETKKETEGLIEVVSQGAKQQNELLHSTEEALSNLSTYITEFEQVNQNLNKNVSKLNDVGSKLITLEEMTGDKLDKLINSQQEFEEMRRSHMVSMNKQVNKIESYWSSIENNFTKLNNNLTDGMNQFAENTHKGLERTFQSFDDNLAEIANRLGVTITELDEMLEEMPNTFTKLTGLLEEFIIDREEIMNNFTEQNKIFQSGFNDVVAKLEARDKESQNKIKEIIYKNLKDKLSKNDLANLEARLTKIENIVEGDIQDLSNKLGEDLSQIKEEILKEIDQKLKQDDKQSLFARFGG</sequence>
<dbReference type="OrthoDB" id="9782541at2"/>
<keyword evidence="2" id="KW-0472">Membrane</keyword>
<feature type="transmembrane region" description="Helical" evidence="2">
    <location>
        <begin position="39"/>
        <end position="58"/>
    </location>
</feature>
<protein>
    <recommendedName>
        <fullName evidence="5">MotA/TolQ/ExbB proton channel domain-containing protein</fullName>
    </recommendedName>
</protein>